<dbReference type="AlphaFoldDB" id="A0A4V1M637"/>
<proteinExistence type="predicted"/>
<dbReference type="OrthoDB" id="9798761at2"/>
<dbReference type="Proteomes" id="UP000290218">
    <property type="component" value="Unassembled WGS sequence"/>
</dbReference>
<dbReference type="InterPro" id="IPR011856">
    <property type="entry name" value="tRNA_endonuc-like_dom_sf"/>
</dbReference>
<dbReference type="InterPro" id="IPR048301">
    <property type="entry name" value="NucS_C"/>
</dbReference>
<sequence length="367" mass="41017">MPIQHALWKIGTQPTPISLGKLASEQALEDMIVRETGILSAEWMLIGRQEQTGFGGRIDLLAIAPDGSLVLIELKRNRTPREIVAQALDYAAWVEKLTADRIAQIYQRFSNGDSLDAAFQKRFGTKLDEETLNESHQIVLVAAELDDATERIIQYLNDRDIAINVLFFQVFQHGGDLLLSRAWLIDPGQTQANVTTTTKRSGEKEPWNGEYYVSFGTGDSRTWEDARKHGFISAGGGSWYTQTLKLLSPGDRVWVKDPGVGYLGVGRVLEPVVAVKDFKAPTPSGEKSALDVLSTAARLRQSADDPEKAEHFVRVQWLDTVPESKAVKELGLFGNQNTVCQPTTPKWRHTVDRLKQHFPKWNKEPKA</sequence>
<dbReference type="GO" id="GO:0004519">
    <property type="term" value="F:endonuclease activity"/>
    <property type="evidence" value="ECO:0007669"/>
    <property type="project" value="InterPro"/>
</dbReference>
<evidence type="ECO:0000313" key="3">
    <source>
        <dbReference type="Proteomes" id="UP000290218"/>
    </source>
</evidence>
<reference evidence="2 3" key="1">
    <citation type="submission" date="2019-01" db="EMBL/GenBank/DDBJ databases">
        <title>Lacunisphaera sp. strain TWA-58.</title>
        <authorList>
            <person name="Chen W.-M."/>
        </authorList>
    </citation>
    <scope>NUCLEOTIDE SEQUENCE [LARGE SCALE GENOMIC DNA]</scope>
    <source>
        <strain evidence="2 3">TWA-58</strain>
    </source>
</reference>
<evidence type="ECO:0000313" key="2">
    <source>
        <dbReference type="EMBL" id="RXK53656.1"/>
    </source>
</evidence>
<feature type="domain" description="Endonuclease NucS C-terminal" evidence="1">
    <location>
        <begin position="24"/>
        <end position="101"/>
    </location>
</feature>
<accession>A0A4V1M637</accession>
<name>A0A4V1M637_9BACT</name>
<evidence type="ECO:0000259" key="1">
    <source>
        <dbReference type="Pfam" id="PF01939"/>
    </source>
</evidence>
<dbReference type="EMBL" id="SDHX01000002">
    <property type="protein sequence ID" value="RXK53656.1"/>
    <property type="molecule type" value="Genomic_DNA"/>
</dbReference>
<dbReference type="GO" id="GO:0003676">
    <property type="term" value="F:nucleic acid binding"/>
    <property type="evidence" value="ECO:0007669"/>
    <property type="project" value="InterPro"/>
</dbReference>
<dbReference type="Gene3D" id="3.40.1350.10">
    <property type="match status" value="1"/>
</dbReference>
<protein>
    <submittedName>
        <fullName evidence="2">DUF91 domain-containing protein</fullName>
    </submittedName>
</protein>
<dbReference type="Pfam" id="PF01939">
    <property type="entry name" value="NucS_C"/>
    <property type="match status" value="1"/>
</dbReference>
<comment type="caution">
    <text evidence="2">The sequence shown here is derived from an EMBL/GenBank/DDBJ whole genome shotgun (WGS) entry which is preliminary data.</text>
</comment>
<gene>
    <name evidence="2" type="ORF">ESB00_18380</name>
</gene>
<dbReference type="RefSeq" id="WP_129049558.1">
    <property type="nucleotide sequence ID" value="NZ_SDHX01000002.1"/>
</dbReference>
<organism evidence="2 3">
    <name type="scientific">Oleiharenicola lentus</name>
    <dbReference type="NCBI Taxonomy" id="2508720"/>
    <lineage>
        <taxon>Bacteria</taxon>
        <taxon>Pseudomonadati</taxon>
        <taxon>Verrucomicrobiota</taxon>
        <taxon>Opitutia</taxon>
        <taxon>Opitutales</taxon>
        <taxon>Opitutaceae</taxon>
        <taxon>Oleiharenicola</taxon>
    </lineage>
</organism>
<keyword evidence="3" id="KW-1185">Reference proteome</keyword>